<dbReference type="Proteomes" id="UP000292209">
    <property type="component" value="Unassembled WGS sequence"/>
</dbReference>
<name>A0A4Q7PFA9_9BACT</name>
<dbReference type="RefSeq" id="WP_130277079.1">
    <property type="nucleotide sequence ID" value="NZ_SGXG01000001.1"/>
</dbReference>
<gene>
    <name evidence="2" type="ORF">BC751_4007</name>
</gene>
<dbReference type="EMBL" id="SGXG01000001">
    <property type="protein sequence ID" value="RZS98360.1"/>
    <property type="molecule type" value="Genomic_DNA"/>
</dbReference>
<evidence type="ECO:0008006" key="4">
    <source>
        <dbReference type="Google" id="ProtNLM"/>
    </source>
</evidence>
<sequence length="160" mass="18224">MSNYIFKETQSFNQPWIWGILILVTGITLYGLISQPIKGWEAVIPILILGLVILLFISMRLKTRIDASGLSFSYTPFIGQRKYSMAQIQNLELIEYNSLLKFGGWGIRYNLNMWAYNVGGKHGLIVSLKNKKFLIGTQKPEEMKHAIEQFNELKSGNHAG</sequence>
<keyword evidence="1" id="KW-1133">Transmembrane helix</keyword>
<evidence type="ECO:0000313" key="3">
    <source>
        <dbReference type="Proteomes" id="UP000292209"/>
    </source>
</evidence>
<keyword evidence="1" id="KW-0812">Transmembrane</keyword>
<dbReference type="AlphaFoldDB" id="A0A4Q7PFA9"/>
<organism evidence="2 3">
    <name type="scientific">Cecembia calidifontis</name>
    <dbReference type="NCBI Taxonomy" id="1187080"/>
    <lineage>
        <taxon>Bacteria</taxon>
        <taxon>Pseudomonadati</taxon>
        <taxon>Bacteroidota</taxon>
        <taxon>Cytophagia</taxon>
        <taxon>Cytophagales</taxon>
        <taxon>Cyclobacteriaceae</taxon>
        <taxon>Cecembia</taxon>
    </lineage>
</organism>
<evidence type="ECO:0000313" key="2">
    <source>
        <dbReference type="EMBL" id="RZS98360.1"/>
    </source>
</evidence>
<comment type="caution">
    <text evidence="2">The sequence shown here is derived from an EMBL/GenBank/DDBJ whole genome shotgun (WGS) entry which is preliminary data.</text>
</comment>
<keyword evidence="3" id="KW-1185">Reference proteome</keyword>
<feature type="transmembrane region" description="Helical" evidence="1">
    <location>
        <begin position="16"/>
        <end position="33"/>
    </location>
</feature>
<dbReference type="OrthoDB" id="582675at2"/>
<proteinExistence type="predicted"/>
<accession>A0A4Q7PFA9</accession>
<keyword evidence="1" id="KW-0472">Membrane</keyword>
<reference evidence="2 3" key="1">
    <citation type="submission" date="2019-02" db="EMBL/GenBank/DDBJ databases">
        <title>Genomic Encyclopedia of Archaeal and Bacterial Type Strains, Phase II (KMG-II): from individual species to whole genera.</title>
        <authorList>
            <person name="Goeker M."/>
        </authorList>
    </citation>
    <scope>NUCLEOTIDE SEQUENCE [LARGE SCALE GENOMIC DNA]</scope>
    <source>
        <strain evidence="2 3">DSM 21411</strain>
    </source>
</reference>
<protein>
    <recommendedName>
        <fullName evidence="4">PH (Pleckstrin Homology) domain-containing protein</fullName>
    </recommendedName>
</protein>
<evidence type="ECO:0000256" key="1">
    <source>
        <dbReference type="SAM" id="Phobius"/>
    </source>
</evidence>
<feature type="transmembrane region" description="Helical" evidence="1">
    <location>
        <begin position="39"/>
        <end position="57"/>
    </location>
</feature>